<sequence>MLLLSVLLWLPIEAARAQLYLTPQVRPRAEWRNGYQTLPTGDRGAFFVNQRSRLTLDYKQDNMQTRFSLQDVRVWGDEPHLKDIPSTAIHEAWGEVALSDKLAIRLGRQELVYNNDRLLGNVDWVQQARSHDGVLLKARWQGLSLDAGGAFNQEKEALFDTRYGMNNYKALGFLWAQKQLGDRLTVSALHISDGFQRPDTVGGVYFRHTYGLDLSYRQEQVQFNGSLYRQSGEHGSGKRIDAYLAVAEVAYAMQPFRFTIGTTYLSGMAGNERKVRSFNTLYATNHKFYGLMDYFINVPTDTRQGGLHNTYLKASFNPVSRYSLSLDYHYFALASNLNATETLPATDKRYLGSEIDAVLQYKHSDQIQFFVGYSSLFAGQSMGAIKPGNASAYADWGWVMVNIQPRILLKAFDKE</sequence>
<evidence type="ECO:0000259" key="1">
    <source>
        <dbReference type="Pfam" id="PF13372"/>
    </source>
</evidence>
<evidence type="ECO:0000313" key="3">
    <source>
        <dbReference type="Proteomes" id="UP000233782"/>
    </source>
</evidence>
<evidence type="ECO:0000313" key="2">
    <source>
        <dbReference type="EMBL" id="PKV75667.1"/>
    </source>
</evidence>
<organism evidence="2 3">
    <name type="scientific">Pontibacter ramchanderi</name>
    <dbReference type="NCBI Taxonomy" id="1179743"/>
    <lineage>
        <taxon>Bacteria</taxon>
        <taxon>Pseudomonadati</taxon>
        <taxon>Bacteroidota</taxon>
        <taxon>Cytophagia</taxon>
        <taxon>Cytophagales</taxon>
        <taxon>Hymenobacteraceae</taxon>
        <taxon>Pontibacter</taxon>
    </lineage>
</organism>
<proteinExistence type="predicted"/>
<dbReference type="Pfam" id="PF13372">
    <property type="entry name" value="Alginate_exp"/>
    <property type="match status" value="1"/>
</dbReference>
<reference evidence="2 3" key="1">
    <citation type="submission" date="2017-12" db="EMBL/GenBank/DDBJ databases">
        <title>Genomic Encyclopedia of Type Strains, Phase III (KMG-III): the genomes of soil and plant-associated and newly described type strains.</title>
        <authorList>
            <person name="Whitman W."/>
        </authorList>
    </citation>
    <scope>NUCLEOTIDE SEQUENCE [LARGE SCALE GENOMIC DNA]</scope>
    <source>
        <strain evidence="2 3">LP43</strain>
    </source>
</reference>
<accession>A0A2N3V221</accession>
<dbReference type="InterPro" id="IPR025388">
    <property type="entry name" value="Alginate_export_dom"/>
</dbReference>
<gene>
    <name evidence="2" type="ORF">BD749_0613</name>
</gene>
<keyword evidence="3" id="KW-1185">Reference proteome</keyword>
<name>A0A2N3V221_9BACT</name>
<protein>
    <submittedName>
        <fullName evidence="2">Alginate export protein</fullName>
    </submittedName>
</protein>
<dbReference type="EMBL" id="PJMU01000001">
    <property type="protein sequence ID" value="PKV75667.1"/>
    <property type="molecule type" value="Genomic_DNA"/>
</dbReference>
<dbReference type="AlphaFoldDB" id="A0A2N3V221"/>
<comment type="caution">
    <text evidence="2">The sequence shown here is derived from an EMBL/GenBank/DDBJ whole genome shotgun (WGS) entry which is preliminary data.</text>
</comment>
<dbReference type="Proteomes" id="UP000233782">
    <property type="component" value="Unassembled WGS sequence"/>
</dbReference>
<dbReference type="Gene3D" id="2.40.160.100">
    <property type="match status" value="1"/>
</dbReference>
<dbReference type="InterPro" id="IPR053728">
    <property type="entry name" value="Alginate_Permeability_Chnl"/>
</dbReference>
<feature type="domain" description="Alginate export" evidence="1">
    <location>
        <begin position="47"/>
        <end position="384"/>
    </location>
</feature>